<name>A0A0A0B3D0_9CELL</name>
<organism evidence="3 4">
    <name type="scientific">Cellulomonas cellasea DSM 20118</name>
    <dbReference type="NCBI Taxonomy" id="1408250"/>
    <lineage>
        <taxon>Bacteria</taxon>
        <taxon>Bacillati</taxon>
        <taxon>Actinomycetota</taxon>
        <taxon>Actinomycetes</taxon>
        <taxon>Micrococcales</taxon>
        <taxon>Cellulomonadaceae</taxon>
        <taxon>Cellulomonas</taxon>
    </lineage>
</organism>
<proteinExistence type="predicted"/>
<gene>
    <name evidence="3" type="ORF">Q760_06975</name>
</gene>
<reference evidence="3 4" key="1">
    <citation type="submission" date="2013-10" db="EMBL/GenBank/DDBJ databases">
        <authorList>
            <person name="Wang G."/>
            <person name="Zhuang W."/>
        </authorList>
    </citation>
    <scope>NUCLEOTIDE SEQUENCE [LARGE SCALE GENOMIC DNA]</scope>
    <source>
        <strain evidence="3 4">DSM 20118</strain>
    </source>
</reference>
<feature type="region of interest" description="Disordered" evidence="1">
    <location>
        <begin position="210"/>
        <end position="232"/>
    </location>
</feature>
<evidence type="ECO:0000313" key="3">
    <source>
        <dbReference type="EMBL" id="KGM00653.1"/>
    </source>
</evidence>
<keyword evidence="4" id="KW-1185">Reference proteome</keyword>
<dbReference type="InterPro" id="IPR022121">
    <property type="entry name" value="Peptidase_M73_camelysin"/>
</dbReference>
<protein>
    <submittedName>
        <fullName evidence="3">Uncharacterized protein</fullName>
    </submittedName>
</protein>
<keyword evidence="2" id="KW-0472">Membrane</keyword>
<dbReference type="EMBL" id="AXNT01000181">
    <property type="protein sequence ID" value="KGM00653.1"/>
    <property type="molecule type" value="Genomic_DNA"/>
</dbReference>
<keyword evidence="2" id="KW-0812">Transmembrane</keyword>
<dbReference type="Proteomes" id="UP000029833">
    <property type="component" value="Unassembled WGS sequence"/>
</dbReference>
<dbReference type="AlphaFoldDB" id="A0A0A0B3D0"/>
<comment type="caution">
    <text evidence="3">The sequence shown here is derived from an EMBL/GenBank/DDBJ whole genome shotgun (WGS) entry which is preliminary data.</text>
</comment>
<feature type="transmembrane region" description="Helical" evidence="2">
    <location>
        <begin position="24"/>
        <end position="47"/>
    </location>
</feature>
<keyword evidence="2" id="KW-1133">Transmembrane helix</keyword>
<evidence type="ECO:0000256" key="1">
    <source>
        <dbReference type="SAM" id="MobiDB-lite"/>
    </source>
</evidence>
<sequence length="232" mass="24220">MDELLMEMVDPRPQRHDAARRRRLVSTVVILGLAGVGVTALTTAALFTDNEAVAGNGITTGTIDLAASAPDFVVPSGGLAPGDAVLAEVTVRNGGSLRYRYAVRYQATDVDTSSGTADHAPDAEATDARLTAQLQLRLYAGVTCTRAGTDGAEPLARAGRVDGAGALATDGWTRLLGDPTSLAQPGDRDLPSQESETLCVRLDLAQDAGNEYQDTSSSISLRFDAEQTTNNS</sequence>
<dbReference type="RefSeq" id="WP_034634838.1">
    <property type="nucleotide sequence ID" value="NZ_AXNT01000181.1"/>
</dbReference>
<feature type="compositionally biased region" description="Polar residues" evidence="1">
    <location>
        <begin position="212"/>
        <end position="232"/>
    </location>
</feature>
<accession>A0A0A0B3D0</accession>
<evidence type="ECO:0000313" key="4">
    <source>
        <dbReference type="Proteomes" id="UP000029833"/>
    </source>
</evidence>
<evidence type="ECO:0000256" key="2">
    <source>
        <dbReference type="SAM" id="Phobius"/>
    </source>
</evidence>
<dbReference type="Pfam" id="PF12389">
    <property type="entry name" value="Peptidase_M73"/>
    <property type="match status" value="1"/>
</dbReference>